<protein>
    <submittedName>
        <fullName evidence="1">Uncharacterized protein</fullName>
    </submittedName>
</protein>
<evidence type="ECO:0000313" key="2">
    <source>
        <dbReference type="Proteomes" id="UP000824025"/>
    </source>
</evidence>
<name>A0A9D2IJ53_9FIRM</name>
<dbReference type="Proteomes" id="UP000824025">
    <property type="component" value="Unassembled WGS sequence"/>
</dbReference>
<dbReference type="EMBL" id="DXCF01000037">
    <property type="protein sequence ID" value="HIZ10288.1"/>
    <property type="molecule type" value="Genomic_DNA"/>
</dbReference>
<organism evidence="1 2">
    <name type="scientific">Candidatus Borkfalkia avicola</name>
    <dbReference type="NCBI Taxonomy" id="2838503"/>
    <lineage>
        <taxon>Bacteria</taxon>
        <taxon>Bacillati</taxon>
        <taxon>Bacillota</taxon>
        <taxon>Clostridia</taxon>
        <taxon>Christensenellales</taxon>
        <taxon>Christensenellaceae</taxon>
        <taxon>Candidatus Borkfalkia</taxon>
    </lineage>
</organism>
<dbReference type="AlphaFoldDB" id="A0A9D2IJ53"/>
<reference evidence="1" key="1">
    <citation type="journal article" date="2021" name="PeerJ">
        <title>Extensive microbial diversity within the chicken gut microbiome revealed by metagenomics and culture.</title>
        <authorList>
            <person name="Gilroy R."/>
            <person name="Ravi A."/>
            <person name="Getino M."/>
            <person name="Pursley I."/>
            <person name="Horton D.L."/>
            <person name="Alikhan N.F."/>
            <person name="Baker D."/>
            <person name="Gharbi K."/>
            <person name="Hall N."/>
            <person name="Watson M."/>
            <person name="Adriaenssens E.M."/>
            <person name="Foster-Nyarko E."/>
            <person name="Jarju S."/>
            <person name="Secka A."/>
            <person name="Antonio M."/>
            <person name="Oren A."/>
            <person name="Chaudhuri R.R."/>
            <person name="La Ragione R."/>
            <person name="Hildebrand F."/>
            <person name="Pallen M.J."/>
        </authorList>
    </citation>
    <scope>NUCLEOTIDE SEQUENCE</scope>
    <source>
        <strain evidence="1">CHK192-19661</strain>
    </source>
</reference>
<proteinExistence type="predicted"/>
<sequence length="157" mass="17453">MYGRTGRQGKSASVWFSRMLRKRYGVLSRRINACLPQCANPNAYRAEYEKCGGTGTPAFELIKGRMRQRTAKGKEIFPQGLTFNRQVVAKRLKSVKRARKNGKLSGMNGRCKKVETIGQEEAAPVGGAALWGFFGGSGLPLPFFRARRGSFPEILHL</sequence>
<accession>A0A9D2IJ53</accession>
<gene>
    <name evidence="1" type="ORF">H9726_07350</name>
</gene>
<comment type="caution">
    <text evidence="1">The sequence shown here is derived from an EMBL/GenBank/DDBJ whole genome shotgun (WGS) entry which is preliminary data.</text>
</comment>
<reference evidence="1" key="2">
    <citation type="submission" date="2021-04" db="EMBL/GenBank/DDBJ databases">
        <authorList>
            <person name="Gilroy R."/>
        </authorList>
    </citation>
    <scope>NUCLEOTIDE SEQUENCE</scope>
    <source>
        <strain evidence="1">CHK192-19661</strain>
    </source>
</reference>
<evidence type="ECO:0000313" key="1">
    <source>
        <dbReference type="EMBL" id="HIZ10288.1"/>
    </source>
</evidence>